<keyword evidence="5" id="KW-1133">Transmembrane helix</keyword>
<dbReference type="Proteomes" id="UP000594260">
    <property type="component" value="Unplaced"/>
</dbReference>
<feature type="compositionally biased region" description="Low complexity" evidence="4">
    <location>
        <begin position="140"/>
        <end position="155"/>
    </location>
</feature>
<feature type="domain" description="T-SNARE coiled-coil homology" evidence="6">
    <location>
        <begin position="168"/>
        <end position="230"/>
    </location>
</feature>
<keyword evidence="5" id="KW-0812">Transmembrane</keyword>
<dbReference type="GO" id="GO:0006836">
    <property type="term" value="P:neurotransmitter transport"/>
    <property type="evidence" value="ECO:0007669"/>
    <property type="project" value="UniProtKB-KW"/>
</dbReference>
<evidence type="ECO:0000313" key="7">
    <source>
        <dbReference type="EnsemblMetazoa" id="XP_022656101"/>
    </source>
</evidence>
<evidence type="ECO:0000259" key="6">
    <source>
        <dbReference type="PROSITE" id="PS50192"/>
    </source>
</evidence>
<keyword evidence="2" id="KW-0532">Neurotransmitter transport</keyword>
<keyword evidence="8" id="KW-1185">Reference proteome</keyword>
<dbReference type="InterPro" id="IPR006011">
    <property type="entry name" value="Syntaxin_N"/>
</dbReference>
<protein>
    <recommendedName>
        <fullName evidence="6">t-SNARE coiled-coil homology domain-containing protein</fullName>
    </recommendedName>
</protein>
<comment type="similarity">
    <text evidence="1">Belongs to the syntaxin family.</text>
</comment>
<dbReference type="InterPro" id="IPR010989">
    <property type="entry name" value="SNARE"/>
</dbReference>
<dbReference type="InterPro" id="IPR000727">
    <property type="entry name" value="T_SNARE_dom"/>
</dbReference>
<dbReference type="AlphaFoldDB" id="A0A7M7JU07"/>
<dbReference type="KEGG" id="vde:111248284"/>
<dbReference type="PROSITE" id="PS50192">
    <property type="entry name" value="T_SNARE"/>
    <property type="match status" value="1"/>
</dbReference>
<proteinExistence type="inferred from homology"/>
<dbReference type="CDD" id="cd15847">
    <property type="entry name" value="SNARE_syntaxin7_like"/>
    <property type="match status" value="1"/>
</dbReference>
<organism evidence="7 8">
    <name type="scientific">Varroa destructor</name>
    <name type="common">Honeybee mite</name>
    <dbReference type="NCBI Taxonomy" id="109461"/>
    <lineage>
        <taxon>Eukaryota</taxon>
        <taxon>Metazoa</taxon>
        <taxon>Ecdysozoa</taxon>
        <taxon>Arthropoda</taxon>
        <taxon>Chelicerata</taxon>
        <taxon>Arachnida</taxon>
        <taxon>Acari</taxon>
        <taxon>Parasitiformes</taxon>
        <taxon>Mesostigmata</taxon>
        <taxon>Gamasina</taxon>
        <taxon>Dermanyssoidea</taxon>
        <taxon>Varroidae</taxon>
        <taxon>Varroa</taxon>
    </lineage>
</organism>
<evidence type="ECO:0000256" key="2">
    <source>
        <dbReference type="ARBA" id="ARBA00022775"/>
    </source>
</evidence>
<accession>A0A7M7JU07</accession>
<keyword evidence="2" id="KW-0813">Transport</keyword>
<dbReference type="GO" id="GO:0048278">
    <property type="term" value="P:vesicle docking"/>
    <property type="evidence" value="ECO:0007669"/>
    <property type="project" value="TreeGrafter"/>
</dbReference>
<evidence type="ECO:0000256" key="4">
    <source>
        <dbReference type="SAM" id="MobiDB-lite"/>
    </source>
</evidence>
<sequence length="264" mass="29518">MYQSQGDVDQLTQTITTNIRKISQNVNSMQQMIMQLQSAPSSDNESVRQQLSKMQSYTNQLAKDTNKLLKELSANNSGAKNKIVKDRLASDFSDSLKAFQSIQHKEVDQGRAEVRRARAASQRGNLIELGGQLPPPPSTRPGQQQTQQQAQPSSGYQQILIMKEDPNTEIVRQWEEQVSELEQNIIDVNVIFKELATMVHEQGEVIDSIEASVDSATIRVAEGAEQLSQARHHQERARRKQICLIGSGIIALAILILIIYNSVK</sequence>
<dbReference type="GO" id="GO:0006886">
    <property type="term" value="P:intracellular protein transport"/>
    <property type="evidence" value="ECO:0007669"/>
    <property type="project" value="TreeGrafter"/>
</dbReference>
<dbReference type="GO" id="GO:0005484">
    <property type="term" value="F:SNAP receptor activity"/>
    <property type="evidence" value="ECO:0007669"/>
    <property type="project" value="TreeGrafter"/>
</dbReference>
<dbReference type="SMART" id="SM00397">
    <property type="entry name" value="t_SNARE"/>
    <property type="match status" value="1"/>
</dbReference>
<dbReference type="FunCoup" id="A0A7M7JU07">
    <property type="interactions" value="1736"/>
</dbReference>
<evidence type="ECO:0000256" key="5">
    <source>
        <dbReference type="SAM" id="Phobius"/>
    </source>
</evidence>
<dbReference type="PANTHER" id="PTHR19957">
    <property type="entry name" value="SYNTAXIN"/>
    <property type="match status" value="1"/>
</dbReference>
<evidence type="ECO:0000256" key="1">
    <source>
        <dbReference type="ARBA" id="ARBA00009063"/>
    </source>
</evidence>
<name>A0A7M7JU07_VARDE</name>
<dbReference type="RefSeq" id="XP_022656101.1">
    <property type="nucleotide sequence ID" value="XM_022800366.1"/>
</dbReference>
<keyword evidence="5" id="KW-0472">Membrane</keyword>
<feature type="coiled-coil region" evidence="3">
    <location>
        <begin position="19"/>
        <end position="82"/>
    </location>
</feature>
<evidence type="ECO:0000256" key="3">
    <source>
        <dbReference type="SAM" id="Coils"/>
    </source>
</evidence>
<keyword evidence="3" id="KW-0175">Coiled coil</keyword>
<feature type="transmembrane region" description="Helical" evidence="5">
    <location>
        <begin position="242"/>
        <end position="263"/>
    </location>
</feature>
<dbReference type="OrthoDB" id="364348at2759"/>
<dbReference type="PANTHER" id="PTHR19957:SF411">
    <property type="entry name" value="LD23667P"/>
    <property type="match status" value="1"/>
</dbReference>
<dbReference type="OMA" id="QPFLMEQ"/>
<evidence type="ECO:0000313" key="8">
    <source>
        <dbReference type="Proteomes" id="UP000594260"/>
    </source>
</evidence>
<dbReference type="GO" id="GO:0006906">
    <property type="term" value="P:vesicle fusion"/>
    <property type="evidence" value="ECO:0007669"/>
    <property type="project" value="TreeGrafter"/>
</dbReference>
<dbReference type="Pfam" id="PF05739">
    <property type="entry name" value="SNARE"/>
    <property type="match status" value="1"/>
</dbReference>
<dbReference type="GO" id="GO:0000149">
    <property type="term" value="F:SNARE binding"/>
    <property type="evidence" value="ECO:0007669"/>
    <property type="project" value="TreeGrafter"/>
</dbReference>
<dbReference type="GO" id="GO:0031201">
    <property type="term" value="C:SNARE complex"/>
    <property type="evidence" value="ECO:0007669"/>
    <property type="project" value="TreeGrafter"/>
</dbReference>
<dbReference type="InParanoid" id="A0A7M7JU07"/>
<dbReference type="SUPFAM" id="SSF47661">
    <property type="entry name" value="t-snare proteins"/>
    <property type="match status" value="1"/>
</dbReference>
<dbReference type="Gene3D" id="1.20.58.70">
    <property type="match status" value="1"/>
</dbReference>
<dbReference type="InterPro" id="IPR045242">
    <property type="entry name" value="Syntaxin"/>
</dbReference>
<dbReference type="EnsemblMetazoa" id="XM_022800366">
    <property type="protein sequence ID" value="XP_022656101"/>
    <property type="gene ID" value="LOC111248284"/>
</dbReference>
<dbReference type="GeneID" id="111248284"/>
<dbReference type="Pfam" id="PF14523">
    <property type="entry name" value="Syntaxin_2"/>
    <property type="match status" value="1"/>
</dbReference>
<dbReference type="GO" id="GO:0008021">
    <property type="term" value="C:synaptic vesicle"/>
    <property type="evidence" value="ECO:0007669"/>
    <property type="project" value="TreeGrafter"/>
</dbReference>
<feature type="region of interest" description="Disordered" evidence="4">
    <location>
        <begin position="120"/>
        <end position="155"/>
    </location>
</feature>
<reference evidence="7" key="1">
    <citation type="submission" date="2021-01" db="UniProtKB">
        <authorList>
            <consortium name="EnsemblMetazoa"/>
        </authorList>
    </citation>
    <scope>IDENTIFICATION</scope>
</reference>
<dbReference type="Gene3D" id="1.20.5.110">
    <property type="match status" value="1"/>
</dbReference>